<evidence type="ECO:0000256" key="4">
    <source>
        <dbReference type="ARBA" id="ARBA00023125"/>
    </source>
</evidence>
<evidence type="ECO:0000256" key="1">
    <source>
        <dbReference type="ARBA" id="ARBA00004123"/>
    </source>
</evidence>
<dbReference type="InterPro" id="IPR004827">
    <property type="entry name" value="bZIP"/>
</dbReference>
<dbReference type="PANTHER" id="PTHR13044:SF3">
    <property type="entry name" value="CYCLIC AMP-DEPENDENT TRANSCRIPTION FACTOR ATF-5"/>
    <property type="match status" value="1"/>
</dbReference>
<feature type="region of interest" description="Disordered" evidence="7">
    <location>
        <begin position="117"/>
        <end position="143"/>
    </location>
</feature>
<dbReference type="PROSITE" id="PS50217">
    <property type="entry name" value="BZIP"/>
    <property type="match status" value="1"/>
</dbReference>
<feature type="domain" description="BZIP" evidence="8">
    <location>
        <begin position="483"/>
        <end position="546"/>
    </location>
</feature>
<feature type="compositionally biased region" description="Basic and acidic residues" evidence="7">
    <location>
        <begin position="482"/>
        <end position="493"/>
    </location>
</feature>
<proteinExistence type="inferred from homology"/>
<protein>
    <submittedName>
        <fullName evidence="9">Cyclic AMP-dependent transcription factor ATF-5</fullName>
    </submittedName>
</protein>
<evidence type="ECO:0000256" key="3">
    <source>
        <dbReference type="ARBA" id="ARBA00023015"/>
    </source>
</evidence>
<evidence type="ECO:0000313" key="10">
    <source>
        <dbReference type="Proteomes" id="UP000298787"/>
    </source>
</evidence>
<gene>
    <name evidence="9" type="ORF">D9C73_018047</name>
</gene>
<keyword evidence="10" id="KW-1185">Reference proteome</keyword>
<evidence type="ECO:0000256" key="5">
    <source>
        <dbReference type="ARBA" id="ARBA00023163"/>
    </source>
</evidence>
<dbReference type="FunFam" id="1.20.5.170:FF:000021">
    <property type="entry name" value="Cyclic AMP-dependent transcription factor ATF-4"/>
    <property type="match status" value="1"/>
</dbReference>
<evidence type="ECO:0000313" key="9">
    <source>
        <dbReference type="EMBL" id="TKS83934.1"/>
    </source>
</evidence>
<feature type="region of interest" description="Disordered" evidence="7">
    <location>
        <begin position="481"/>
        <end position="505"/>
    </location>
</feature>
<dbReference type="SUPFAM" id="SSF57959">
    <property type="entry name" value="Leucine zipper domain"/>
    <property type="match status" value="1"/>
</dbReference>
<feature type="compositionally biased region" description="Basic residues" evidence="7">
    <location>
        <begin position="494"/>
        <end position="504"/>
    </location>
</feature>
<dbReference type="AlphaFoldDB" id="A0A4U5V7Q0"/>
<dbReference type="GO" id="GO:0001228">
    <property type="term" value="F:DNA-binding transcription activator activity, RNA polymerase II-specific"/>
    <property type="evidence" value="ECO:0007669"/>
    <property type="project" value="TreeGrafter"/>
</dbReference>
<evidence type="ECO:0000256" key="2">
    <source>
        <dbReference type="ARBA" id="ARBA00007163"/>
    </source>
</evidence>
<keyword evidence="4" id="KW-0238">DNA-binding</keyword>
<evidence type="ECO:0000259" key="8">
    <source>
        <dbReference type="PROSITE" id="PS50217"/>
    </source>
</evidence>
<dbReference type="GO" id="GO:0042981">
    <property type="term" value="P:regulation of apoptotic process"/>
    <property type="evidence" value="ECO:0007669"/>
    <property type="project" value="UniProtKB-ARBA"/>
</dbReference>
<dbReference type="Proteomes" id="UP000298787">
    <property type="component" value="Chromosome 15"/>
</dbReference>
<keyword evidence="5" id="KW-0804">Transcription</keyword>
<dbReference type="PANTHER" id="PTHR13044">
    <property type="entry name" value="ACTIVATING TRANSCRIPTION FACTOR ATF 4/5"/>
    <property type="match status" value="1"/>
</dbReference>
<dbReference type="InterPro" id="IPR046347">
    <property type="entry name" value="bZIP_sf"/>
</dbReference>
<dbReference type="Gene3D" id="1.20.5.170">
    <property type="match status" value="1"/>
</dbReference>
<evidence type="ECO:0000256" key="7">
    <source>
        <dbReference type="SAM" id="MobiDB-lite"/>
    </source>
</evidence>
<comment type="subcellular location">
    <subcellularLocation>
        <location evidence="1">Nucleus</location>
    </subcellularLocation>
</comment>
<sequence length="560" mass="60687">MRAAAQFTARPQQSNNWTCSSPARITLRQHGPAWLFKLVPSSGPGELVRALLSSNAPTKAPHFLRNNGANHSQSQGCRGEVSEESQHLIGGLGTAAHSSFLNSDGLTDWMTEEVDFSSYLPNPPSPPSSTNASLPPSPLQNDIQVPSDLEVMTSLLQEELAQLEDYFLSEPLQEKGPRLGKCDRGPLPAGPQPFTQLPYASYSTCSQSESNPLLVTLATGELDLLSICGGPIGRSKVPRHAPYSCGRPSGCGRKRVPDGARFSDGYDNSLLGSKGSNSGSSAASLTGSYGCVDDEQLAGKSFCLGSAVEVRRCAVLPKEEKNCCFGQDVMGAAKVVGGGFGFGGSLDVAHKKEDLLMYSMREVSSGAANSEVLSGIKSGMEATKAGVSWKSESGDGCYLPAAAQPEAFHSFLGNINEQVKSESLQVNQHDLHCNFLEDQGPECLLMSRESLNLESAGLRQACRLKEDHCALKYEVDMVPAEGGERKQKKRDQNKTAAHRYRQRKRAELDSLEEQLHCLEGRNRELRDKAESVEREIQYVKDLLIEVYKARSQRHKQDAPA</sequence>
<name>A0A4U5V7Q0_COLLU</name>
<dbReference type="GO" id="GO:0000977">
    <property type="term" value="F:RNA polymerase II transcription regulatory region sequence-specific DNA binding"/>
    <property type="evidence" value="ECO:0007669"/>
    <property type="project" value="TreeGrafter"/>
</dbReference>
<dbReference type="CDD" id="cd14692">
    <property type="entry name" value="bZIP_ATF4"/>
    <property type="match status" value="1"/>
</dbReference>
<dbReference type="STRING" id="240159.A0A4U5V7Q0"/>
<keyword evidence="3" id="KW-0805">Transcription regulation</keyword>
<comment type="similarity">
    <text evidence="2">Belongs to the bZIP family.</text>
</comment>
<dbReference type="SMART" id="SM00338">
    <property type="entry name" value="BRLZ"/>
    <property type="match status" value="1"/>
</dbReference>
<evidence type="ECO:0000256" key="6">
    <source>
        <dbReference type="ARBA" id="ARBA00023242"/>
    </source>
</evidence>
<dbReference type="Pfam" id="PF00170">
    <property type="entry name" value="bZIP_1"/>
    <property type="match status" value="1"/>
</dbReference>
<dbReference type="GO" id="GO:0005634">
    <property type="term" value="C:nucleus"/>
    <property type="evidence" value="ECO:0007669"/>
    <property type="project" value="UniProtKB-SubCell"/>
</dbReference>
<reference evidence="9 10" key="1">
    <citation type="submission" date="2019-01" db="EMBL/GenBank/DDBJ databases">
        <title>Genome Assembly of Collichthys lucidus.</title>
        <authorList>
            <person name="Cai M."/>
            <person name="Xiao S."/>
        </authorList>
    </citation>
    <scope>NUCLEOTIDE SEQUENCE [LARGE SCALE GENOMIC DNA]</scope>
    <source>
        <strain evidence="9">JT15FE1705JMU</strain>
        <tissue evidence="9">Muscle</tissue>
    </source>
</reference>
<accession>A0A4U5V7Q0</accession>
<dbReference type="EMBL" id="CM014092">
    <property type="protein sequence ID" value="TKS83934.1"/>
    <property type="molecule type" value="Genomic_DNA"/>
</dbReference>
<dbReference type="PROSITE" id="PS00036">
    <property type="entry name" value="BZIP_BASIC"/>
    <property type="match status" value="1"/>
</dbReference>
<keyword evidence="6" id="KW-0539">Nucleus</keyword>
<organism evidence="9 10">
    <name type="scientific">Collichthys lucidus</name>
    <name type="common">Big head croaker</name>
    <name type="synonym">Sciaena lucida</name>
    <dbReference type="NCBI Taxonomy" id="240159"/>
    <lineage>
        <taxon>Eukaryota</taxon>
        <taxon>Metazoa</taxon>
        <taxon>Chordata</taxon>
        <taxon>Craniata</taxon>
        <taxon>Vertebrata</taxon>
        <taxon>Euteleostomi</taxon>
        <taxon>Actinopterygii</taxon>
        <taxon>Neopterygii</taxon>
        <taxon>Teleostei</taxon>
        <taxon>Neoteleostei</taxon>
        <taxon>Acanthomorphata</taxon>
        <taxon>Eupercaria</taxon>
        <taxon>Sciaenidae</taxon>
        <taxon>Collichthys</taxon>
    </lineage>
</organism>